<sequence>MSTEDPTLVHIGIDFGTSNSVAYVCKKNRYEYVPFQQGAQMPSLVILEGTKFVVGVPPPKFDSVVFKSVKKLLGQKYNDVDLNDDMSTYGCKIVKGPDDMCWYKTEERLYSCDEIAVAIFKKIKEEVDKFTDGKVGRTVVSVPARYSAKQRYHIQKAAEAAGFDVTNLINEPTAASVCVSIERGINGNILVFDLGAGTTDVTILNLQDTIYKVESSCGDDHLGGDDFDNLLLHHIEDRYKEKYNREIWDGMKEVKKNRVMNRLMKMIIHLKHQLSSHSSEDIDMYDIVSGDDEDEDYRINVSRATFERLIRPLTERFSTLIQTALKNSESQLEKADINYVILVGGGCFMPCVARQIRDEFPRAEIIDMGKKMELVAEGCCTCAKKKLKPNFNVIDILSHTIGLLMGDGSVFPLFKVGTRLPTDTLEVILYADQPGIKFFQTEIVELLDEKQDNEAPVYKVLADVISSEFIPDHLKLKEFSMRFRLDISGIFYMEAYALPENVKCVTKSVEGIPV</sequence>
<dbReference type="FunFam" id="3.90.640.10:FF:000003">
    <property type="entry name" value="Molecular chaperone DnaK"/>
    <property type="match status" value="1"/>
</dbReference>
<keyword evidence="2 3" id="KW-0067">ATP-binding</keyword>
<dbReference type="GO" id="GO:0140662">
    <property type="term" value="F:ATP-dependent protein folding chaperone"/>
    <property type="evidence" value="ECO:0007669"/>
    <property type="project" value="InterPro"/>
</dbReference>
<keyword evidence="1 3" id="KW-0547">Nucleotide-binding</keyword>
<keyword evidence="5" id="KW-1185">Reference proteome</keyword>
<organism evidence="4">
    <name type="scientific">Blastocystis hominis</name>
    <dbReference type="NCBI Taxonomy" id="12968"/>
    <lineage>
        <taxon>Eukaryota</taxon>
        <taxon>Sar</taxon>
        <taxon>Stramenopiles</taxon>
        <taxon>Bigyra</taxon>
        <taxon>Opalozoa</taxon>
        <taxon>Opalinata</taxon>
        <taxon>Blastocystidae</taxon>
        <taxon>Blastocystis</taxon>
    </lineage>
</organism>
<dbReference type="PRINTS" id="PR00301">
    <property type="entry name" value="HEATSHOCK70"/>
</dbReference>
<dbReference type="Gene3D" id="3.30.420.40">
    <property type="match status" value="2"/>
</dbReference>
<dbReference type="SUPFAM" id="SSF53067">
    <property type="entry name" value="Actin-like ATPase domain"/>
    <property type="match status" value="2"/>
</dbReference>
<evidence type="ECO:0000256" key="1">
    <source>
        <dbReference type="ARBA" id="ARBA00022741"/>
    </source>
</evidence>
<evidence type="ECO:0000256" key="3">
    <source>
        <dbReference type="RuleBase" id="RU003322"/>
    </source>
</evidence>
<dbReference type="GO" id="GO:0005524">
    <property type="term" value="F:ATP binding"/>
    <property type="evidence" value="ECO:0007669"/>
    <property type="project" value="UniProtKB-KW"/>
</dbReference>
<accession>D8LVF5</accession>
<protein>
    <recommendedName>
        <fullName evidence="6">Heat shock protein 70</fullName>
    </recommendedName>
</protein>
<evidence type="ECO:0000313" key="5">
    <source>
        <dbReference type="Proteomes" id="UP000008312"/>
    </source>
</evidence>
<dbReference type="AlphaFoldDB" id="D8LVF5"/>
<evidence type="ECO:0000256" key="2">
    <source>
        <dbReference type="ARBA" id="ARBA00022840"/>
    </source>
</evidence>
<reference evidence="4" key="1">
    <citation type="submission" date="2010-02" db="EMBL/GenBank/DDBJ databases">
        <title>Sequencing and annotation of the Blastocystis hominis genome.</title>
        <authorList>
            <person name="Wincker P."/>
        </authorList>
    </citation>
    <scope>NUCLEOTIDE SEQUENCE</scope>
    <source>
        <strain evidence="4">Singapore isolate B</strain>
    </source>
</reference>
<dbReference type="Gene3D" id="3.30.30.30">
    <property type="match status" value="1"/>
</dbReference>
<evidence type="ECO:0000313" key="4">
    <source>
        <dbReference type="EMBL" id="CBK19794.2"/>
    </source>
</evidence>
<gene>
    <name evidence="4" type="ORF">GSBLH_T00000208001</name>
</gene>
<dbReference type="EMBL" id="FN668638">
    <property type="protein sequence ID" value="CBK19794.2"/>
    <property type="molecule type" value="Genomic_DNA"/>
</dbReference>
<dbReference type="RefSeq" id="XP_012893842.1">
    <property type="nucleotide sequence ID" value="XM_013038388.1"/>
</dbReference>
<comment type="similarity">
    <text evidence="3">Belongs to the heat shock protein 70 family.</text>
</comment>
<evidence type="ECO:0008006" key="6">
    <source>
        <dbReference type="Google" id="ProtNLM"/>
    </source>
</evidence>
<dbReference type="Proteomes" id="UP000008312">
    <property type="component" value="Unassembled WGS sequence"/>
</dbReference>
<proteinExistence type="inferred from homology"/>
<dbReference type="SUPFAM" id="SSF100920">
    <property type="entry name" value="Heat shock protein 70kD (HSP70), peptide-binding domain"/>
    <property type="match status" value="1"/>
</dbReference>
<dbReference type="GeneID" id="24917526"/>
<dbReference type="Pfam" id="PF00012">
    <property type="entry name" value="HSP70"/>
    <property type="match status" value="1"/>
</dbReference>
<dbReference type="InterPro" id="IPR013126">
    <property type="entry name" value="Hsp_70_fam"/>
</dbReference>
<dbReference type="Gene3D" id="3.90.640.10">
    <property type="entry name" value="Actin, Chain A, domain 4"/>
    <property type="match status" value="1"/>
</dbReference>
<dbReference type="OMA" id="SKFAISY"/>
<dbReference type="InterPro" id="IPR029047">
    <property type="entry name" value="HSP70_peptide-bd_sf"/>
</dbReference>
<dbReference type="PANTHER" id="PTHR19375">
    <property type="entry name" value="HEAT SHOCK PROTEIN 70KDA"/>
    <property type="match status" value="1"/>
</dbReference>
<dbReference type="InterPro" id="IPR043129">
    <property type="entry name" value="ATPase_NBD"/>
</dbReference>
<name>D8LVF5_BLAHO</name>
<dbReference type="OrthoDB" id="204344at2759"/>
<dbReference type="InParanoid" id="D8LVF5"/>